<evidence type="ECO:0000259" key="1">
    <source>
        <dbReference type="Pfam" id="PF01266"/>
    </source>
</evidence>
<dbReference type="Gene3D" id="1.10.10.1100">
    <property type="entry name" value="BFD-like [2Fe-2S]-binding domain"/>
    <property type="match status" value="1"/>
</dbReference>
<dbReference type="EMBL" id="VIRM01000005">
    <property type="protein sequence ID" value="TQS22843.1"/>
    <property type="molecule type" value="Genomic_DNA"/>
</dbReference>
<dbReference type="Gene3D" id="3.50.50.60">
    <property type="entry name" value="FAD/NAD(P)-binding domain"/>
    <property type="match status" value="1"/>
</dbReference>
<organism evidence="3 4">
    <name type="scientific">Microbispora hainanensis</name>
    <dbReference type="NCBI Taxonomy" id="568844"/>
    <lineage>
        <taxon>Bacteria</taxon>
        <taxon>Bacillati</taxon>
        <taxon>Actinomycetota</taxon>
        <taxon>Actinomycetes</taxon>
        <taxon>Streptosporangiales</taxon>
        <taxon>Streptosporangiaceae</taxon>
        <taxon>Microbispora</taxon>
    </lineage>
</organism>
<proteinExistence type="predicted"/>
<protein>
    <submittedName>
        <fullName evidence="3">NAD(P)/FAD-dependent oxidoreductase</fullName>
    </submittedName>
</protein>
<dbReference type="InterPro" id="IPR041854">
    <property type="entry name" value="BFD-like_2Fe2S-bd_dom_sf"/>
</dbReference>
<dbReference type="Proteomes" id="UP000316541">
    <property type="component" value="Unassembled WGS sequence"/>
</dbReference>
<sequence length="481" mass="50482">MTGGVSRSGPLPDGTVDVAVVGGGVVGAAVARELAGREHDGRALSVALVEARPDVGDGTSKANTAILHTGFDATPGTLESRLVRRGYELLGGYAERAGIPVERTGALLVAWTGEELAALPALADKAVKNGYRQCEIVGADEVYGLVPALGPGALGGLTVPGESIICPWTTTLAFATEALARGAGVLLNTRVEGVQRDGGEETVLLTNRGPLRARWVVNAAGLGSDAVDRLFGHERFTVTPRRGELLVFDKMARPLANRIVLPVPSSRGKGVLISPTIYGNVMLGPTAEDLRDRADTSTSEEGFAFLVDKGLALMPELLKEEVTASYAGLRAATEHGDYQVHLDGAERYLVLGGIRSTGLTSSMALAEHAAGLLAEAGLVTSVRDELPEPPRMPNIGEAFPRPYMCDDLIAGDPAYGTVVCFCERVTAGEIRDALASPLPPADIDGLRRRTRAMMGRCQGFFCGAEVGRRLAPVPDSVEESR</sequence>
<dbReference type="Pfam" id="PF01266">
    <property type="entry name" value="DAO"/>
    <property type="match status" value="1"/>
</dbReference>
<dbReference type="SUPFAM" id="SSF54373">
    <property type="entry name" value="FAD-linked reductases, C-terminal domain"/>
    <property type="match status" value="1"/>
</dbReference>
<dbReference type="Gene3D" id="3.30.9.10">
    <property type="entry name" value="D-Amino Acid Oxidase, subunit A, domain 2"/>
    <property type="match status" value="1"/>
</dbReference>
<dbReference type="Pfam" id="PF04324">
    <property type="entry name" value="Fer2_BFD"/>
    <property type="match status" value="1"/>
</dbReference>
<feature type="domain" description="BFD-like [2Fe-2S]-binding" evidence="2">
    <location>
        <begin position="418"/>
        <end position="466"/>
    </location>
</feature>
<dbReference type="PANTHER" id="PTHR42720">
    <property type="entry name" value="GLYCEROL-3-PHOSPHATE DEHYDROGENASE"/>
    <property type="match status" value="1"/>
</dbReference>
<accession>A0A544Z1A4</accession>
<comment type="caution">
    <text evidence="3">The sequence shown here is derived from an EMBL/GenBank/DDBJ whole genome shotgun (WGS) entry which is preliminary data.</text>
</comment>
<dbReference type="InterPro" id="IPR006076">
    <property type="entry name" value="FAD-dep_OxRdtase"/>
</dbReference>
<dbReference type="AlphaFoldDB" id="A0A544Z1A4"/>
<dbReference type="PANTHER" id="PTHR42720:SF1">
    <property type="entry name" value="GLYCEROL 3-PHOSPHATE OXIDASE"/>
    <property type="match status" value="1"/>
</dbReference>
<dbReference type="InterPro" id="IPR036188">
    <property type="entry name" value="FAD/NAD-bd_sf"/>
</dbReference>
<name>A0A544Z1A4_9ACTN</name>
<dbReference type="InterPro" id="IPR052745">
    <property type="entry name" value="G3P_Oxidase/Oxidoreductase"/>
</dbReference>
<evidence type="ECO:0000313" key="4">
    <source>
        <dbReference type="Proteomes" id="UP000316541"/>
    </source>
</evidence>
<feature type="domain" description="FAD dependent oxidoreductase" evidence="1">
    <location>
        <begin position="17"/>
        <end position="370"/>
    </location>
</feature>
<dbReference type="CDD" id="cd19946">
    <property type="entry name" value="GlpA-like_Fer2_BFD-like"/>
    <property type="match status" value="1"/>
</dbReference>
<reference evidence="3 4" key="1">
    <citation type="submission" date="2019-07" db="EMBL/GenBank/DDBJ databases">
        <title>Microbispora hainanensis DSM 45428.</title>
        <authorList>
            <person name="Thawai C."/>
        </authorList>
    </citation>
    <scope>NUCLEOTIDE SEQUENCE [LARGE SCALE GENOMIC DNA]</scope>
    <source>
        <strain evidence="3 4">DSM 45428</strain>
    </source>
</reference>
<dbReference type="InterPro" id="IPR007419">
    <property type="entry name" value="BFD-like_2Fe2S-bd_dom"/>
</dbReference>
<evidence type="ECO:0000259" key="2">
    <source>
        <dbReference type="Pfam" id="PF04324"/>
    </source>
</evidence>
<dbReference type="RefSeq" id="WP_142617141.1">
    <property type="nucleotide sequence ID" value="NZ_VIRM01000005.1"/>
</dbReference>
<dbReference type="SUPFAM" id="SSF51905">
    <property type="entry name" value="FAD/NAD(P)-binding domain"/>
    <property type="match status" value="1"/>
</dbReference>
<evidence type="ECO:0000313" key="3">
    <source>
        <dbReference type="EMBL" id="TQS22843.1"/>
    </source>
</evidence>
<gene>
    <name evidence="3" type="ORF">FLX08_05710</name>
</gene>